<evidence type="ECO:0000259" key="5">
    <source>
        <dbReference type="PROSITE" id="PS01124"/>
    </source>
</evidence>
<sequence length="757" mass="88485">MKRKKLYWQLLIYFGIIILLFSSVTTYILFKESSEMFQKERSQNQKVLLEQAKKSIDTRIQVAFNALMQLQNSEDYKDYMRTDHNEDYYYRQLQVLKELKNNNSAFANFEYKIGVMSDDVVVTQDSTMNKQNFFKELDFSNENIKELQDYVHTSTPQYGNHRVLILSNVSNKKQNDYITLVRKETRYDKRDIIFFISFYAKSFSSFVQGKDQDGFGMVTKDEIKYLQTNLATGEAEDILNPKELGNFEDLNLESGYVSRENSSYDIHFVKSEILRNLNYVYFSPKPTHIGVMKELYVKSLLIGASLLVIGILMAAYLANRTIRPIKKIIHHLSQYQNYEGNNELLFIESTTSHISTMNENLKKAIEQNLMPLKQKFLQELVMGPIGKSVFIEKASHFDLCIKNEELKVMVVEVNSNTFLEENLSKEGILSVKHQILDILKEEVKPMFDCELFEYGYEKIVLIINQKDEESIVSKLAPLFSNMNEELQLNVITAIGDSVNGLENIYLSFENAQKILENRFALERKNILFYEDLKYLDQINFYYPLEVERSLIQLIVQGNKEKAENILNRVLEENLHSKKLTNNALSQFIFAIRGTINRILQNSNKTSKEIFGNETSTFLFELQKIQDKTQLEERIRSTFSVLLNQISTEECKEELSIASRFLSYIHHNYEKDISLNDLADEFRLSSTYISTIFKNHTGENYKDYLNKYRILKAREILESEEVKIKELAGRVGFNNVNTFIRTFKKYVGLPPGQYEKSF</sequence>
<gene>
    <name evidence="6" type="ORF">JOC86_002082</name>
</gene>
<keyword evidence="3" id="KW-0804">Transcription</keyword>
<evidence type="ECO:0000256" key="4">
    <source>
        <dbReference type="SAM" id="Phobius"/>
    </source>
</evidence>
<evidence type="ECO:0000313" key="6">
    <source>
        <dbReference type="EMBL" id="MBM7585540.1"/>
    </source>
</evidence>
<comment type="caution">
    <text evidence="6">The sequence shown here is derived from an EMBL/GenBank/DDBJ whole genome shotgun (WGS) entry which is preliminary data.</text>
</comment>
<dbReference type="PANTHER" id="PTHR43280:SF2">
    <property type="entry name" value="HTH-TYPE TRANSCRIPTIONAL REGULATOR EXSA"/>
    <property type="match status" value="1"/>
</dbReference>
<keyword evidence="7" id="KW-1185">Reference proteome</keyword>
<keyword evidence="1" id="KW-0805">Transcription regulation</keyword>
<dbReference type="Pfam" id="PF12833">
    <property type="entry name" value="HTH_18"/>
    <property type="match status" value="1"/>
</dbReference>
<dbReference type="Gene3D" id="1.10.10.60">
    <property type="entry name" value="Homeodomain-like"/>
    <property type="match status" value="2"/>
</dbReference>
<dbReference type="PANTHER" id="PTHR43280">
    <property type="entry name" value="ARAC-FAMILY TRANSCRIPTIONAL REGULATOR"/>
    <property type="match status" value="1"/>
</dbReference>
<dbReference type="PROSITE" id="PS01124">
    <property type="entry name" value="HTH_ARAC_FAMILY_2"/>
    <property type="match status" value="1"/>
</dbReference>
<dbReference type="Proteomes" id="UP001646157">
    <property type="component" value="Unassembled WGS sequence"/>
</dbReference>
<keyword evidence="4" id="KW-0472">Membrane</keyword>
<evidence type="ECO:0000256" key="2">
    <source>
        <dbReference type="ARBA" id="ARBA00023125"/>
    </source>
</evidence>
<proteinExistence type="predicted"/>
<feature type="domain" description="HTH araC/xylS-type" evidence="5">
    <location>
        <begin position="658"/>
        <end position="756"/>
    </location>
</feature>
<keyword evidence="2" id="KW-0238">DNA-binding</keyword>
<accession>A0ABS2NCJ3</accession>
<organism evidence="6 7">
    <name type="scientific">Rossellomorea pakistanensis</name>
    <dbReference type="NCBI Taxonomy" id="992288"/>
    <lineage>
        <taxon>Bacteria</taxon>
        <taxon>Bacillati</taxon>
        <taxon>Bacillota</taxon>
        <taxon>Bacilli</taxon>
        <taxon>Bacillales</taxon>
        <taxon>Bacillaceae</taxon>
        <taxon>Rossellomorea</taxon>
    </lineage>
</organism>
<dbReference type="SUPFAM" id="SSF46689">
    <property type="entry name" value="Homeodomain-like"/>
    <property type="match status" value="2"/>
</dbReference>
<dbReference type="RefSeq" id="WP_205171705.1">
    <property type="nucleotide sequence ID" value="NZ_JAFBDZ010000002.1"/>
</dbReference>
<feature type="transmembrane region" description="Helical" evidence="4">
    <location>
        <begin position="6"/>
        <end position="30"/>
    </location>
</feature>
<dbReference type="EMBL" id="JAFBDZ010000002">
    <property type="protein sequence ID" value="MBM7585540.1"/>
    <property type="molecule type" value="Genomic_DNA"/>
</dbReference>
<protein>
    <submittedName>
        <fullName evidence="6">AraC-like DNA-binding protein</fullName>
    </submittedName>
</protein>
<reference evidence="6 7" key="1">
    <citation type="submission" date="2021-01" db="EMBL/GenBank/DDBJ databases">
        <title>Genomic Encyclopedia of Type Strains, Phase IV (KMG-IV): sequencing the most valuable type-strain genomes for metagenomic binning, comparative biology and taxonomic classification.</title>
        <authorList>
            <person name="Goeker M."/>
        </authorList>
    </citation>
    <scope>NUCLEOTIDE SEQUENCE [LARGE SCALE GENOMIC DNA]</scope>
    <source>
        <strain evidence="6 7">DSM 24834</strain>
    </source>
</reference>
<dbReference type="InterPro" id="IPR018060">
    <property type="entry name" value="HTH_AraC"/>
</dbReference>
<name>A0ABS2NCJ3_9BACI</name>
<keyword evidence="4" id="KW-0812">Transmembrane</keyword>
<evidence type="ECO:0000313" key="7">
    <source>
        <dbReference type="Proteomes" id="UP001646157"/>
    </source>
</evidence>
<evidence type="ECO:0000256" key="3">
    <source>
        <dbReference type="ARBA" id="ARBA00023163"/>
    </source>
</evidence>
<keyword evidence="4" id="KW-1133">Transmembrane helix</keyword>
<evidence type="ECO:0000256" key="1">
    <source>
        <dbReference type="ARBA" id="ARBA00023015"/>
    </source>
</evidence>
<dbReference type="SMART" id="SM00342">
    <property type="entry name" value="HTH_ARAC"/>
    <property type="match status" value="1"/>
</dbReference>
<dbReference type="InterPro" id="IPR009057">
    <property type="entry name" value="Homeodomain-like_sf"/>
</dbReference>